<name>A0ABT9FBW9_9GAMM</name>
<protein>
    <submittedName>
        <fullName evidence="1">Uncharacterized protein</fullName>
    </submittedName>
</protein>
<evidence type="ECO:0000313" key="2">
    <source>
        <dbReference type="Proteomes" id="UP001177212"/>
    </source>
</evidence>
<proteinExistence type="predicted"/>
<accession>A0ABT9FBW9</accession>
<comment type="caution">
    <text evidence="1">The sequence shown here is derived from an EMBL/GenBank/DDBJ whole genome shotgun (WGS) entry which is preliminary data.</text>
</comment>
<evidence type="ECO:0000313" key="1">
    <source>
        <dbReference type="EMBL" id="MDP2564270.1"/>
    </source>
</evidence>
<organism evidence="1 2">
    <name type="scientific">Pseudoalteromonas marina</name>
    <dbReference type="NCBI Taxonomy" id="267375"/>
    <lineage>
        <taxon>Bacteria</taxon>
        <taxon>Pseudomonadati</taxon>
        <taxon>Pseudomonadota</taxon>
        <taxon>Gammaproteobacteria</taxon>
        <taxon>Alteromonadales</taxon>
        <taxon>Pseudoalteromonadaceae</taxon>
        <taxon>Pseudoalteromonas</taxon>
    </lineage>
</organism>
<sequence>TRAIKDDPTYQDFENGMAKDYADCVKDTTFDKASDGYLLSCDGAERVDITSQCTEIVTCIQEQDTIITSVAKCDAYIPLAYQTCRVDIPSGSCEVFLEHTEQICDNITPNGECVKDLVNAIKICETFIPNGTCNNALEVSQPACIFSIPEGSCNMEKVLSTTTCTNTVKQGECNRELETFVKTCDVDVEETKECVETINVTESDCNAVASYSTQACESTRTVSEHSCSVKYTITSVAEPAKCLFKDGHRINIDMWGNPSTDGSYRIYTCEGDNTYKMTNYTPGYGSAYVKLHDIKTLVPQAKVGRIQIELDYEIPYSALPPYAYLECNNSNCIIYSFWADPPQEMFTLPYSTSTSTTTISKTNTCSSLESA</sequence>
<feature type="non-terminal residue" evidence="1">
    <location>
        <position position="1"/>
    </location>
</feature>
<dbReference type="EMBL" id="JAUYVT010000004">
    <property type="protein sequence ID" value="MDP2564270.1"/>
    <property type="molecule type" value="Genomic_DNA"/>
</dbReference>
<reference evidence="1" key="1">
    <citation type="submission" date="2023-07" db="EMBL/GenBank/DDBJ databases">
        <title>Genome content predicts the carbon catabolic preferences of heterotrophic bacteria.</title>
        <authorList>
            <person name="Gralka M."/>
        </authorList>
    </citation>
    <scope>NUCLEOTIDE SEQUENCE</scope>
    <source>
        <strain evidence="1">4G09</strain>
    </source>
</reference>
<dbReference type="Proteomes" id="UP001177212">
    <property type="component" value="Unassembled WGS sequence"/>
</dbReference>
<gene>
    <name evidence="1" type="ORF">Q8W34_06470</name>
</gene>
<keyword evidence="2" id="KW-1185">Reference proteome</keyword>
<dbReference type="RefSeq" id="WP_305471551.1">
    <property type="nucleotide sequence ID" value="NZ_JAUYVT010000004.1"/>
</dbReference>